<evidence type="ECO:0000313" key="10">
    <source>
        <dbReference type="EMBL" id="KAG7394445.1"/>
    </source>
</evidence>
<proteinExistence type="predicted"/>
<comment type="subcellular location">
    <subcellularLocation>
        <location evidence="1">Endosome membrane</location>
    </subcellularLocation>
</comment>
<feature type="region of interest" description="Disordered" evidence="8">
    <location>
        <begin position="455"/>
        <end position="536"/>
    </location>
</feature>
<feature type="compositionally biased region" description="Polar residues" evidence="8">
    <location>
        <begin position="515"/>
        <end position="536"/>
    </location>
</feature>
<feature type="compositionally biased region" description="Basic residues" evidence="8">
    <location>
        <begin position="469"/>
        <end position="479"/>
    </location>
</feature>
<evidence type="ECO:0000256" key="5">
    <source>
        <dbReference type="ARBA" id="ARBA00022833"/>
    </source>
</evidence>
<keyword evidence="5" id="KW-0862">Zinc</keyword>
<accession>A0A8T1WM76</accession>
<dbReference type="EMBL" id="JAGDFL010000272">
    <property type="protein sequence ID" value="KAG7394445.1"/>
    <property type="molecule type" value="Genomic_DNA"/>
</dbReference>
<keyword evidence="4 7" id="KW-0863">Zinc-finger</keyword>
<gene>
    <name evidence="10" type="ORF">PHYBOEH_005178</name>
</gene>
<evidence type="ECO:0000256" key="1">
    <source>
        <dbReference type="ARBA" id="ARBA00004608"/>
    </source>
</evidence>
<dbReference type="PANTHER" id="PTHR14543:SF1">
    <property type="entry name" value="PROTRUDIN"/>
    <property type="match status" value="1"/>
</dbReference>
<dbReference type="GO" id="GO:0010008">
    <property type="term" value="C:endosome membrane"/>
    <property type="evidence" value="ECO:0007669"/>
    <property type="project" value="UniProtKB-SubCell"/>
</dbReference>
<protein>
    <recommendedName>
        <fullName evidence="9">FYVE-type domain-containing protein</fullName>
    </recommendedName>
</protein>
<dbReference type="Proteomes" id="UP000693981">
    <property type="component" value="Unassembled WGS sequence"/>
</dbReference>
<feature type="domain" description="FYVE-type" evidence="9">
    <location>
        <begin position="345"/>
        <end position="395"/>
    </location>
</feature>
<dbReference type="GO" id="GO:0008270">
    <property type="term" value="F:zinc ion binding"/>
    <property type="evidence" value="ECO:0007669"/>
    <property type="project" value="UniProtKB-KW"/>
</dbReference>
<comment type="caution">
    <text evidence="10">The sequence shown here is derived from an EMBL/GenBank/DDBJ whole genome shotgun (WGS) entry which is preliminary data.</text>
</comment>
<dbReference type="InterPro" id="IPR042405">
    <property type="entry name" value="Protrudin"/>
</dbReference>
<dbReference type="OrthoDB" id="114327at2759"/>
<evidence type="ECO:0000259" key="9">
    <source>
        <dbReference type="PROSITE" id="PS50178"/>
    </source>
</evidence>
<feature type="compositionally biased region" description="Acidic residues" evidence="8">
    <location>
        <begin position="494"/>
        <end position="503"/>
    </location>
</feature>
<evidence type="ECO:0000256" key="7">
    <source>
        <dbReference type="PROSITE-ProRule" id="PRU00091"/>
    </source>
</evidence>
<evidence type="ECO:0000256" key="4">
    <source>
        <dbReference type="ARBA" id="ARBA00022771"/>
    </source>
</evidence>
<dbReference type="GO" id="GO:0016192">
    <property type="term" value="P:vesicle-mediated transport"/>
    <property type="evidence" value="ECO:0007669"/>
    <property type="project" value="InterPro"/>
</dbReference>
<dbReference type="GO" id="GO:0071782">
    <property type="term" value="C:endoplasmic reticulum tubular network"/>
    <property type="evidence" value="ECO:0007669"/>
    <property type="project" value="TreeGrafter"/>
</dbReference>
<feature type="region of interest" description="Disordered" evidence="8">
    <location>
        <begin position="557"/>
        <end position="639"/>
    </location>
</feature>
<sequence length="654" mass="72199">MGDKHAYSGSTCASSGITSPKMAATDYSAILWGADPQSSTMLPYIRDHADQMISRVRSEDPRTHYQALKQVHDVCLYKRLAQPQEAVTGASPLATSITSSFSSLTSSRRGVSVTAESAQIPGNFDFRGITKVPGTVDSVMDMLSSESARETYWMALNTLKDVRAAALLSTARLQSQQSIGSEMDADEDATAFPRWCRKYTAMKLSKQSSKIMDCCFAEYATKCTETNNDGHSRKRGFVYRRSVSEQALTNAASVSADLLNKSRVHGAATFYLQDWLFDVVETHEPFVCKLVLTCSVFIPPGRSGPTPRSEFREFCTELLVGARRALTHQWKDQAAHAGFRSSSWRRESRYCSVCSAQFSLLRKRYMCRSCDSGVCSRCCSKTVTRGQQKKECLLCTQFGPENKLDEAEVNANRELFSSSMASLSISSSRGFTFTESVRMAQLDFEREDLDRVHPDLELRTTSSISGSRSRSRSQRRRSQRSVSSIGSQHSISGLEDEDVEAEEEVRPYVPHLDLRSTTSSVKMRTASTESAQSARSNPGVVLLSDLDTLSLSGSFHRPASMSASMSSRSSTTSIRLPAKSAAPSPAQLQTKRPVQQQTHRQDRAASEDNVVLYAIPNNPRTGTKEAPQESSASTVDDEEVYAEDDLANFTLKLL</sequence>
<evidence type="ECO:0000256" key="6">
    <source>
        <dbReference type="ARBA" id="ARBA00023136"/>
    </source>
</evidence>
<dbReference type="PROSITE" id="PS50178">
    <property type="entry name" value="ZF_FYVE"/>
    <property type="match status" value="1"/>
</dbReference>
<dbReference type="GO" id="GO:0072659">
    <property type="term" value="P:protein localization to plasma membrane"/>
    <property type="evidence" value="ECO:0007669"/>
    <property type="project" value="InterPro"/>
</dbReference>
<feature type="compositionally biased region" description="Polar residues" evidence="8">
    <location>
        <begin position="586"/>
        <end position="598"/>
    </location>
</feature>
<reference evidence="10" key="1">
    <citation type="submission" date="2021-02" db="EMBL/GenBank/DDBJ databases">
        <authorList>
            <person name="Palmer J.M."/>
        </authorList>
    </citation>
    <scope>NUCLEOTIDE SEQUENCE</scope>
    <source>
        <strain evidence="10">SCRP23</strain>
    </source>
</reference>
<evidence type="ECO:0000313" key="11">
    <source>
        <dbReference type="Proteomes" id="UP000693981"/>
    </source>
</evidence>
<keyword evidence="3" id="KW-0967">Endosome</keyword>
<dbReference type="PANTHER" id="PTHR14543">
    <property type="entry name" value="PROTRUDIN"/>
    <property type="match status" value="1"/>
</dbReference>
<evidence type="ECO:0000256" key="2">
    <source>
        <dbReference type="ARBA" id="ARBA00022723"/>
    </source>
</evidence>
<feature type="compositionally biased region" description="Low complexity" evidence="8">
    <location>
        <begin position="480"/>
        <end position="493"/>
    </location>
</feature>
<dbReference type="AlphaFoldDB" id="A0A8T1WM76"/>
<dbReference type="InterPro" id="IPR017455">
    <property type="entry name" value="Znf_FYVE-rel"/>
</dbReference>
<dbReference type="GO" id="GO:0071787">
    <property type="term" value="P:endoplasmic reticulum tubular network formation"/>
    <property type="evidence" value="ECO:0007669"/>
    <property type="project" value="InterPro"/>
</dbReference>
<evidence type="ECO:0000256" key="8">
    <source>
        <dbReference type="SAM" id="MobiDB-lite"/>
    </source>
</evidence>
<keyword evidence="6" id="KW-0472">Membrane</keyword>
<organism evidence="10 11">
    <name type="scientific">Phytophthora boehmeriae</name>
    <dbReference type="NCBI Taxonomy" id="109152"/>
    <lineage>
        <taxon>Eukaryota</taxon>
        <taxon>Sar</taxon>
        <taxon>Stramenopiles</taxon>
        <taxon>Oomycota</taxon>
        <taxon>Peronosporomycetes</taxon>
        <taxon>Peronosporales</taxon>
        <taxon>Peronosporaceae</taxon>
        <taxon>Phytophthora</taxon>
    </lineage>
</organism>
<feature type="compositionally biased region" description="Low complexity" evidence="8">
    <location>
        <begin position="557"/>
        <end position="573"/>
    </location>
</feature>
<name>A0A8T1WM76_9STRA</name>
<keyword evidence="11" id="KW-1185">Reference proteome</keyword>
<evidence type="ECO:0000256" key="3">
    <source>
        <dbReference type="ARBA" id="ARBA00022753"/>
    </source>
</evidence>
<keyword evidence="2" id="KW-0479">Metal-binding</keyword>